<dbReference type="Pfam" id="PF03095">
    <property type="entry name" value="PTPA"/>
    <property type="match status" value="1"/>
</dbReference>
<dbReference type="PANTHER" id="PTHR10012">
    <property type="entry name" value="SERINE/THREONINE-PROTEIN PHOSPHATASE 2A REGULATORY SUBUNIT B"/>
    <property type="match status" value="1"/>
</dbReference>
<comment type="catalytic activity">
    <reaction evidence="1 9">
        <text>[protein]-peptidylproline (omega=180) = [protein]-peptidylproline (omega=0)</text>
        <dbReference type="Rhea" id="RHEA:16237"/>
        <dbReference type="Rhea" id="RHEA-COMP:10747"/>
        <dbReference type="Rhea" id="RHEA-COMP:10748"/>
        <dbReference type="ChEBI" id="CHEBI:83833"/>
        <dbReference type="ChEBI" id="CHEBI:83834"/>
        <dbReference type="EC" id="5.2.1.8"/>
    </reaction>
</comment>
<accession>A0AAX4HF32</accession>
<comment type="similarity">
    <text evidence="4 9">Belongs to the PTPA-type PPIase family.</text>
</comment>
<dbReference type="KEGG" id="asau:88175581"/>
<dbReference type="Gene3D" id="1.20.120.1150">
    <property type="match status" value="1"/>
</dbReference>
<dbReference type="EMBL" id="CP138898">
    <property type="protein sequence ID" value="WPK27146.1"/>
    <property type="molecule type" value="Genomic_DNA"/>
</dbReference>
<evidence type="ECO:0000256" key="1">
    <source>
        <dbReference type="ARBA" id="ARBA00000971"/>
    </source>
</evidence>
<dbReference type="RefSeq" id="XP_062879524.1">
    <property type="nucleotide sequence ID" value="XM_063023454.1"/>
</dbReference>
<dbReference type="PANTHER" id="PTHR10012:SF3">
    <property type="entry name" value="SERINE_THREONINE-PROTEIN PHOSPHATASE 2A ACTIVATOR 1"/>
    <property type="match status" value="1"/>
</dbReference>
<keyword evidence="8" id="KW-0539">Nucleus</keyword>
<feature type="region of interest" description="Disordered" evidence="10">
    <location>
        <begin position="412"/>
        <end position="437"/>
    </location>
</feature>
<dbReference type="Proteomes" id="UP001338582">
    <property type="component" value="Chromosome 5"/>
</dbReference>
<dbReference type="GO" id="GO:0007052">
    <property type="term" value="P:mitotic spindle organization"/>
    <property type="evidence" value="ECO:0007669"/>
    <property type="project" value="TreeGrafter"/>
</dbReference>
<organism evidence="11 12">
    <name type="scientific">Australozyma saopauloensis</name>
    <dbReference type="NCBI Taxonomy" id="291208"/>
    <lineage>
        <taxon>Eukaryota</taxon>
        <taxon>Fungi</taxon>
        <taxon>Dikarya</taxon>
        <taxon>Ascomycota</taxon>
        <taxon>Saccharomycotina</taxon>
        <taxon>Pichiomycetes</taxon>
        <taxon>Metschnikowiaceae</taxon>
        <taxon>Australozyma</taxon>
    </lineage>
</organism>
<evidence type="ECO:0000256" key="2">
    <source>
        <dbReference type="ARBA" id="ARBA00004123"/>
    </source>
</evidence>
<dbReference type="PIRSF" id="PIRSF016325">
    <property type="entry name" value="Phstyr_phstse_ac"/>
    <property type="match status" value="1"/>
</dbReference>
<keyword evidence="12" id="KW-1185">Reference proteome</keyword>
<dbReference type="GO" id="GO:0000159">
    <property type="term" value="C:protein phosphatase type 2A complex"/>
    <property type="evidence" value="ECO:0007669"/>
    <property type="project" value="TreeGrafter"/>
</dbReference>
<dbReference type="GO" id="GO:0008160">
    <property type="term" value="F:protein tyrosine phosphatase activator activity"/>
    <property type="evidence" value="ECO:0007669"/>
    <property type="project" value="TreeGrafter"/>
</dbReference>
<evidence type="ECO:0000256" key="8">
    <source>
        <dbReference type="ARBA" id="ARBA00023242"/>
    </source>
</evidence>
<evidence type="ECO:0000313" key="12">
    <source>
        <dbReference type="Proteomes" id="UP001338582"/>
    </source>
</evidence>
<name>A0AAX4HF32_9ASCO</name>
<gene>
    <name evidence="11" type="ORF">PUMCH_004521</name>
</gene>
<dbReference type="SUPFAM" id="SSF140984">
    <property type="entry name" value="PTPA-like"/>
    <property type="match status" value="1"/>
</dbReference>
<evidence type="ECO:0000256" key="10">
    <source>
        <dbReference type="SAM" id="MobiDB-lite"/>
    </source>
</evidence>
<evidence type="ECO:0000256" key="4">
    <source>
        <dbReference type="ARBA" id="ARBA00011019"/>
    </source>
</evidence>
<dbReference type="InterPro" id="IPR004327">
    <property type="entry name" value="Phstyr_phstse_ac"/>
</dbReference>
<feature type="compositionally biased region" description="Polar residues" evidence="10">
    <location>
        <begin position="78"/>
        <end position="89"/>
    </location>
</feature>
<keyword evidence="6 9" id="KW-0697">Rotamase</keyword>
<evidence type="ECO:0000313" key="11">
    <source>
        <dbReference type="EMBL" id="WPK27146.1"/>
    </source>
</evidence>
<comment type="subcellular location">
    <subcellularLocation>
        <location evidence="3 9">Cytoplasm</location>
    </subcellularLocation>
    <subcellularLocation>
        <location evidence="2">Nucleus</location>
    </subcellularLocation>
</comment>
<dbReference type="GO" id="GO:0005634">
    <property type="term" value="C:nucleus"/>
    <property type="evidence" value="ECO:0007669"/>
    <property type="project" value="UniProtKB-SubCell"/>
</dbReference>
<protein>
    <recommendedName>
        <fullName evidence="9">Serine/threonine-protein phosphatase 2A activator</fullName>
        <ecNumber evidence="9">5.2.1.8</ecNumber>
    </recommendedName>
    <alternativeName>
        <fullName evidence="9">Phosphotyrosyl phosphatase activator</fullName>
    </alternativeName>
</protein>
<evidence type="ECO:0000256" key="9">
    <source>
        <dbReference type="RuleBase" id="RU361210"/>
    </source>
</evidence>
<keyword evidence="7 9" id="KW-0413">Isomerase</keyword>
<dbReference type="InterPro" id="IPR043170">
    <property type="entry name" value="PTPA_C_lid"/>
</dbReference>
<evidence type="ECO:0000256" key="6">
    <source>
        <dbReference type="ARBA" id="ARBA00023110"/>
    </source>
</evidence>
<proteinExistence type="inferred from homology"/>
<evidence type="ECO:0000256" key="7">
    <source>
        <dbReference type="ARBA" id="ARBA00023235"/>
    </source>
</evidence>
<comment type="function">
    <text evidence="9">PPIases accelerate the folding of proteins. It catalyzes the cis-trans isomerization of proline imidic peptide bonds in oligopeptides.</text>
</comment>
<evidence type="ECO:0000256" key="5">
    <source>
        <dbReference type="ARBA" id="ARBA00022490"/>
    </source>
</evidence>
<sequence>MLSTACKPTPQLLSVTSMGTGYIRTKEPEKRIFDSSDLPAFRKSKAFERLHFVILSLVDAVKGKDVPEGFLKPLDPKGSSSETNSQSQPPIHGKHTELKLSQITKNILAILTRLDQLIDETPPITGPRRFGNMACRDWHSKSEVFIASILNDQNLSEDDRIELCFYLRESFGSKVRLDYGSGHELNFVAFLGGLLTQGNHFGAIDGDEILVIFATYYNLVRRLILDYSLEPAGSHGVWGLDDHFHFIYILGAAQFNVPDGKRADGYRFVPPVLQVLNDQTIEMCKYSNLYVNAIAFIFRIKQGPFNEHSPILFDIHRSVSLWTKVLSGLQKMYEVEVFGKFPVVQHFYFGRNLYAWVDAVTNQPLATAIAARTDSESESSQETLPGMLNGTQGLKTTSQNISLTGAPWAMKRQIPGTDSRSVRLPALLARKRPERGD</sequence>
<feature type="region of interest" description="Disordered" evidence="10">
    <location>
        <begin position="71"/>
        <end position="95"/>
    </location>
</feature>
<keyword evidence="5 9" id="KW-0963">Cytoplasm</keyword>
<dbReference type="GO" id="GO:0005737">
    <property type="term" value="C:cytoplasm"/>
    <property type="evidence" value="ECO:0007669"/>
    <property type="project" value="UniProtKB-SubCell"/>
</dbReference>
<dbReference type="AlphaFoldDB" id="A0AAX4HF32"/>
<dbReference type="GO" id="GO:0003755">
    <property type="term" value="F:peptidyl-prolyl cis-trans isomerase activity"/>
    <property type="evidence" value="ECO:0007669"/>
    <property type="project" value="UniProtKB-KW"/>
</dbReference>
<dbReference type="CDD" id="cd04087">
    <property type="entry name" value="PTPA"/>
    <property type="match status" value="1"/>
</dbReference>
<dbReference type="GeneID" id="88175581"/>
<reference evidence="11 12" key="1">
    <citation type="submission" date="2023-10" db="EMBL/GenBank/DDBJ databases">
        <title>Draft Genome Sequence of Candida saopaulonensis from a very Premature Infant with Sepsis.</title>
        <authorList>
            <person name="Ning Y."/>
            <person name="Dai R."/>
            <person name="Xiao M."/>
            <person name="Xu Y."/>
            <person name="Yan Q."/>
            <person name="Zhang L."/>
        </authorList>
    </citation>
    <scope>NUCLEOTIDE SEQUENCE [LARGE SCALE GENOMIC DNA]</scope>
    <source>
        <strain evidence="11 12">19XY460</strain>
    </source>
</reference>
<dbReference type="InterPro" id="IPR037218">
    <property type="entry name" value="PTPA_sf"/>
</dbReference>
<evidence type="ECO:0000256" key="3">
    <source>
        <dbReference type="ARBA" id="ARBA00004496"/>
    </source>
</evidence>
<dbReference type="EC" id="5.2.1.8" evidence="9"/>